<keyword evidence="3" id="KW-1185">Reference proteome</keyword>
<evidence type="ECO:0000313" key="2">
    <source>
        <dbReference type="EMBL" id="KAL0631690.1"/>
    </source>
</evidence>
<feature type="region of interest" description="Disordered" evidence="1">
    <location>
        <begin position="1"/>
        <end position="37"/>
    </location>
</feature>
<accession>A0ABR3G7E2</accession>
<dbReference type="Proteomes" id="UP001447188">
    <property type="component" value="Unassembled WGS sequence"/>
</dbReference>
<proteinExistence type="predicted"/>
<dbReference type="EMBL" id="JBBBZM010000220">
    <property type="protein sequence ID" value="KAL0631690.1"/>
    <property type="molecule type" value="Genomic_DNA"/>
</dbReference>
<reference evidence="2 3" key="1">
    <citation type="submission" date="2024-02" db="EMBL/GenBank/DDBJ databases">
        <title>Discinaceae phylogenomics.</title>
        <authorList>
            <person name="Dirks A.C."/>
            <person name="James T.Y."/>
        </authorList>
    </citation>
    <scope>NUCLEOTIDE SEQUENCE [LARGE SCALE GENOMIC DNA]</scope>
    <source>
        <strain evidence="2 3">ACD0624</strain>
    </source>
</reference>
<feature type="compositionally biased region" description="Polar residues" evidence="1">
    <location>
        <begin position="14"/>
        <end position="26"/>
    </location>
</feature>
<gene>
    <name evidence="2" type="ORF">Q9L58_009434</name>
</gene>
<sequence length="251" mass="28010">MPRKKIEGDDGISGSATWTLQGTTRVSGPGKAPKLSKAEVERAEFGLKVLYDDDGTQEEYAVPYFPLTEVSLRSAFSYGYDATHSSSPLSHVYLHGYAEKLVEALTRKRRATKVEPRSSACITGVRDAEVIATSSFYSNMVKFRGADDEGFMAMTEILEIMRQEAKQRRPWLVDKHNQKWLFIIDSYDDLENVDIADFLLTRSGSVTTTNRAPNSRRLGEGLEVEVVPLEDGIEILQKSGGTKMEELDKGM</sequence>
<comment type="caution">
    <text evidence="2">The sequence shown here is derived from an EMBL/GenBank/DDBJ whole genome shotgun (WGS) entry which is preliminary data.</text>
</comment>
<evidence type="ECO:0000256" key="1">
    <source>
        <dbReference type="SAM" id="MobiDB-lite"/>
    </source>
</evidence>
<organism evidence="2 3">
    <name type="scientific">Discina gigas</name>
    <dbReference type="NCBI Taxonomy" id="1032678"/>
    <lineage>
        <taxon>Eukaryota</taxon>
        <taxon>Fungi</taxon>
        <taxon>Dikarya</taxon>
        <taxon>Ascomycota</taxon>
        <taxon>Pezizomycotina</taxon>
        <taxon>Pezizomycetes</taxon>
        <taxon>Pezizales</taxon>
        <taxon>Discinaceae</taxon>
        <taxon>Discina</taxon>
    </lineage>
</organism>
<protein>
    <submittedName>
        <fullName evidence="2">Uncharacterized protein</fullName>
    </submittedName>
</protein>
<evidence type="ECO:0000313" key="3">
    <source>
        <dbReference type="Proteomes" id="UP001447188"/>
    </source>
</evidence>
<name>A0ABR3G7E2_9PEZI</name>